<dbReference type="EMBL" id="BAABWN010000001">
    <property type="protein sequence ID" value="GAA6166287.1"/>
    <property type="molecule type" value="Genomic_DNA"/>
</dbReference>
<keyword evidence="1" id="KW-0472">Membrane</keyword>
<feature type="transmembrane region" description="Helical" evidence="1">
    <location>
        <begin position="40"/>
        <end position="59"/>
    </location>
</feature>
<organism evidence="2 3">
    <name type="scientific">Sessilibacter corallicola</name>
    <dbReference type="NCBI Taxonomy" id="2904075"/>
    <lineage>
        <taxon>Bacteria</taxon>
        <taxon>Pseudomonadati</taxon>
        <taxon>Pseudomonadota</taxon>
        <taxon>Gammaproteobacteria</taxon>
        <taxon>Cellvibrionales</taxon>
        <taxon>Cellvibrionaceae</taxon>
        <taxon>Sessilibacter</taxon>
    </lineage>
</organism>
<comment type="caution">
    <text evidence="2">The sequence shown here is derived from an EMBL/GenBank/DDBJ whole genome shotgun (WGS) entry which is preliminary data.</text>
</comment>
<name>A0ABQ0A3S4_9GAMM</name>
<evidence type="ECO:0000313" key="2">
    <source>
        <dbReference type="EMBL" id="GAA6166287.1"/>
    </source>
</evidence>
<evidence type="ECO:0000313" key="3">
    <source>
        <dbReference type="Proteomes" id="UP001465153"/>
    </source>
</evidence>
<sequence length="212" mass="23907">MLGGVELYQLVLIVEICLGPLMSLVIFNPKKPRSELIRDYSIIGVIQVAALVYGVSTVADSRPVVLAFVKDRIEVVSAFELDDEDLEAASDDKYAQKSWFGPLDVCTESPADPKEKSDLIFSAIDGKDIQMFPKYYRECKNKELIERSFDKGLLLSETVQANNPPEVFEELPKEDFVWLPVTHRFGAWVVVFPNKDISKAQYFPIEPWGSAN</sequence>
<gene>
    <name evidence="2" type="ORF">NBRC116591_00970</name>
</gene>
<reference evidence="2 3" key="1">
    <citation type="submission" date="2024-04" db="EMBL/GenBank/DDBJ databases">
        <title>Draft genome sequence of Sessilibacter corallicola NBRC 116591.</title>
        <authorList>
            <person name="Miyakawa T."/>
            <person name="Kusuya Y."/>
            <person name="Miura T."/>
        </authorList>
    </citation>
    <scope>NUCLEOTIDE SEQUENCE [LARGE SCALE GENOMIC DNA]</scope>
    <source>
        <strain evidence="2 3">KU-00831-HH</strain>
    </source>
</reference>
<dbReference type="Proteomes" id="UP001465153">
    <property type="component" value="Unassembled WGS sequence"/>
</dbReference>
<proteinExistence type="predicted"/>
<evidence type="ECO:0000256" key="1">
    <source>
        <dbReference type="SAM" id="Phobius"/>
    </source>
</evidence>
<feature type="transmembrane region" description="Helical" evidence="1">
    <location>
        <begin position="6"/>
        <end position="28"/>
    </location>
</feature>
<keyword evidence="1" id="KW-1133">Transmembrane helix</keyword>
<keyword evidence="1" id="KW-0812">Transmembrane</keyword>
<keyword evidence="3" id="KW-1185">Reference proteome</keyword>
<accession>A0ABQ0A3S4</accession>
<protein>
    <submittedName>
        <fullName evidence="2">Fimb protein</fullName>
    </submittedName>
</protein>